<dbReference type="PANTHER" id="PTHR43752:SF2">
    <property type="entry name" value="BNR_ASP-BOX REPEAT FAMILY PROTEIN"/>
    <property type="match status" value="1"/>
</dbReference>
<evidence type="ECO:0000313" key="3">
    <source>
        <dbReference type="Proteomes" id="UP000432350"/>
    </source>
</evidence>
<evidence type="ECO:0000259" key="1">
    <source>
        <dbReference type="Pfam" id="PF13088"/>
    </source>
</evidence>
<feature type="domain" description="Sialidase" evidence="1">
    <location>
        <begin position="122"/>
        <end position="330"/>
    </location>
</feature>
<dbReference type="Proteomes" id="UP000432350">
    <property type="component" value="Unassembled WGS sequence"/>
</dbReference>
<organism evidence="2 3">
    <name type="scientific">Sphingobacterium multivorum</name>
    <dbReference type="NCBI Taxonomy" id="28454"/>
    <lineage>
        <taxon>Bacteria</taxon>
        <taxon>Pseudomonadati</taxon>
        <taxon>Bacteroidota</taxon>
        <taxon>Sphingobacteriia</taxon>
        <taxon>Sphingobacteriales</taxon>
        <taxon>Sphingobacteriaceae</taxon>
        <taxon>Sphingobacterium</taxon>
    </lineage>
</organism>
<reference evidence="2 3" key="1">
    <citation type="submission" date="2019-10" db="EMBL/GenBank/DDBJ databases">
        <authorList>
            <person name="Karimi E."/>
        </authorList>
    </citation>
    <scope>NUCLEOTIDE SEQUENCE [LARGE SCALE GENOMIC DNA]</scope>
    <source>
        <strain evidence="2 3">Sphingobacterium sp. 8BC</strain>
    </source>
</reference>
<gene>
    <name evidence="2" type="ORF">SPHINGO8BC_170001</name>
</gene>
<dbReference type="SUPFAM" id="SSF50939">
    <property type="entry name" value="Sialidases"/>
    <property type="match status" value="1"/>
</dbReference>
<evidence type="ECO:0000313" key="2">
    <source>
        <dbReference type="EMBL" id="VXC75909.1"/>
    </source>
</evidence>
<dbReference type="Pfam" id="PF13088">
    <property type="entry name" value="BNR_2"/>
    <property type="match status" value="1"/>
</dbReference>
<dbReference type="AlphaFoldDB" id="A0A654B759"/>
<accession>A0A654B759</accession>
<dbReference type="RefSeq" id="WP_159333549.1">
    <property type="nucleotide sequence ID" value="NZ_JBPFRU010000031.1"/>
</dbReference>
<dbReference type="PANTHER" id="PTHR43752">
    <property type="entry name" value="BNR/ASP-BOX REPEAT FAMILY PROTEIN"/>
    <property type="match status" value="1"/>
</dbReference>
<name>A0A654B759_SPHMU</name>
<dbReference type="Gene3D" id="2.120.10.10">
    <property type="match status" value="1"/>
</dbReference>
<proteinExistence type="predicted"/>
<dbReference type="CDD" id="cd15482">
    <property type="entry name" value="Sialidase_non-viral"/>
    <property type="match status" value="1"/>
</dbReference>
<dbReference type="InterPro" id="IPR036278">
    <property type="entry name" value="Sialidase_sf"/>
</dbReference>
<sequence length="352" mass="38445">MNANHRVVYQVDGIYAAFPSLSVNNGSVLYTSFSTRINRSHIDPEGGSKSLVSYDKGISWSNSTSAAYDQLWRTSGSNLVVPDVQGWIYVSDTLRDSLIAEKRIINEVKPGTIAYIGGTVIKRSANNGASWTTSSIALPTDCSGLYNHHTKASYIVTSSGTRLRIVYGRRKANFNNNLKDETYLMRSTDNGLTWSIFPMLSSGVSGLEVQSFNESSIVQAGNGKIIALMRSVPEGYLWKSESSDDGVTWSTPTKTTMWGFPPHVIKLQDGRLLCAYGYHKAPMGIRAAVSSDNGTTWSTSQEMIIRNDGLGSGGDLGYPLVKQLSDGSIFCIYYLTTDGVNTHIATTHFEIP</sequence>
<protein>
    <recommendedName>
        <fullName evidence="1">Sialidase domain-containing protein</fullName>
    </recommendedName>
</protein>
<dbReference type="EMBL" id="CABWMV010000009">
    <property type="protein sequence ID" value="VXC75909.1"/>
    <property type="molecule type" value="Genomic_DNA"/>
</dbReference>
<dbReference type="InterPro" id="IPR011040">
    <property type="entry name" value="Sialidase"/>
</dbReference>